<dbReference type="Proteomes" id="UP000824890">
    <property type="component" value="Unassembled WGS sequence"/>
</dbReference>
<evidence type="ECO:0000313" key="2">
    <source>
        <dbReference type="EMBL" id="KAH0914118.1"/>
    </source>
</evidence>
<gene>
    <name evidence="2" type="ORF">HID58_028564</name>
</gene>
<keyword evidence="3" id="KW-1185">Reference proteome</keyword>
<keyword evidence="1" id="KW-1133">Transmembrane helix</keyword>
<organism evidence="2 3">
    <name type="scientific">Brassica napus</name>
    <name type="common">Rape</name>
    <dbReference type="NCBI Taxonomy" id="3708"/>
    <lineage>
        <taxon>Eukaryota</taxon>
        <taxon>Viridiplantae</taxon>
        <taxon>Streptophyta</taxon>
        <taxon>Embryophyta</taxon>
        <taxon>Tracheophyta</taxon>
        <taxon>Spermatophyta</taxon>
        <taxon>Magnoliopsida</taxon>
        <taxon>eudicotyledons</taxon>
        <taxon>Gunneridae</taxon>
        <taxon>Pentapetalae</taxon>
        <taxon>rosids</taxon>
        <taxon>malvids</taxon>
        <taxon>Brassicales</taxon>
        <taxon>Brassicaceae</taxon>
        <taxon>Brassiceae</taxon>
        <taxon>Brassica</taxon>
    </lineage>
</organism>
<dbReference type="EMBL" id="JAGKQM010000008">
    <property type="protein sequence ID" value="KAH0914118.1"/>
    <property type="molecule type" value="Genomic_DNA"/>
</dbReference>
<evidence type="ECO:0000313" key="3">
    <source>
        <dbReference type="Proteomes" id="UP000824890"/>
    </source>
</evidence>
<name>A0ABQ8CAQ3_BRANA</name>
<comment type="caution">
    <text evidence="2">The sequence shown here is derived from an EMBL/GenBank/DDBJ whole genome shotgun (WGS) entry which is preliminary data.</text>
</comment>
<feature type="transmembrane region" description="Helical" evidence="1">
    <location>
        <begin position="132"/>
        <end position="149"/>
    </location>
</feature>
<reference evidence="2 3" key="1">
    <citation type="submission" date="2021-05" db="EMBL/GenBank/DDBJ databases">
        <title>Genome Assembly of Synthetic Allotetraploid Brassica napus Reveals Homoeologous Exchanges between Subgenomes.</title>
        <authorList>
            <person name="Davis J.T."/>
        </authorList>
    </citation>
    <scope>NUCLEOTIDE SEQUENCE [LARGE SCALE GENOMIC DNA]</scope>
    <source>
        <strain evidence="3">cv. Da-Ae</strain>
        <tissue evidence="2">Seedling</tissue>
    </source>
</reference>
<keyword evidence="1" id="KW-0812">Transmembrane</keyword>
<keyword evidence="1" id="KW-0472">Membrane</keyword>
<proteinExistence type="predicted"/>
<protein>
    <submittedName>
        <fullName evidence="2">Uncharacterized protein</fullName>
    </submittedName>
</protein>
<sequence length="225" mass="25907">MNGNNEVLAERTSNRRQSVGNSRAWNSYDLIIGIGDDHTSSLWIKVIIIIYPYSVWLSFTDLEMLLLNKLNVHIYMADLNANAKITYEDASDASNDAVQSIRTFASFFPEEKGMKIYTNQCEGPLKQHIQWYRFQIVSFFVLFASYMLNNIHLNFQAFRVFSLLQRFHLSSESKSPLVASMSKNPAKSQPKLQLNRPPVPWIRKKGLLGSIYSFESCKKKDSHRA</sequence>
<evidence type="ECO:0000256" key="1">
    <source>
        <dbReference type="SAM" id="Phobius"/>
    </source>
</evidence>
<accession>A0ABQ8CAQ3</accession>